<dbReference type="InterPro" id="IPR017853">
    <property type="entry name" value="GH"/>
</dbReference>
<feature type="region of interest" description="Disordered" evidence="3">
    <location>
        <begin position="301"/>
        <end position="326"/>
    </location>
</feature>
<gene>
    <name evidence="5" type="ORF">AVDCRST_MAG77-615</name>
</gene>
<dbReference type="GO" id="GO:0004553">
    <property type="term" value="F:hydrolase activity, hydrolyzing O-glycosyl compounds"/>
    <property type="evidence" value="ECO:0007669"/>
    <property type="project" value="InterPro"/>
</dbReference>
<feature type="domain" description="Glycoside hydrolase family 5" evidence="4">
    <location>
        <begin position="335"/>
        <end position="486"/>
    </location>
</feature>
<dbReference type="GO" id="GO:0000272">
    <property type="term" value="P:polysaccharide catabolic process"/>
    <property type="evidence" value="ECO:0007669"/>
    <property type="project" value="InterPro"/>
</dbReference>
<dbReference type="InterPro" id="IPR001547">
    <property type="entry name" value="Glyco_hydro_5"/>
</dbReference>
<reference evidence="5" key="1">
    <citation type="submission" date="2020-02" db="EMBL/GenBank/DDBJ databases">
        <authorList>
            <person name="Meier V. D."/>
        </authorList>
    </citation>
    <scope>NUCLEOTIDE SEQUENCE</scope>
    <source>
        <strain evidence="5">AVDCRST_MAG77</strain>
    </source>
</reference>
<evidence type="ECO:0000256" key="3">
    <source>
        <dbReference type="SAM" id="MobiDB-lite"/>
    </source>
</evidence>
<dbReference type="SUPFAM" id="SSF51445">
    <property type="entry name" value="(Trans)glycosidases"/>
    <property type="match status" value="1"/>
</dbReference>
<evidence type="ECO:0000256" key="1">
    <source>
        <dbReference type="ARBA" id="ARBA00022801"/>
    </source>
</evidence>
<evidence type="ECO:0000313" key="5">
    <source>
        <dbReference type="EMBL" id="CAA9223758.1"/>
    </source>
</evidence>
<proteinExistence type="predicted"/>
<protein>
    <submittedName>
        <fullName evidence="5">GH39</fullName>
    </submittedName>
</protein>
<accession>A0A6J4HJE8</accession>
<evidence type="ECO:0000256" key="2">
    <source>
        <dbReference type="ARBA" id="ARBA00023295"/>
    </source>
</evidence>
<dbReference type="Pfam" id="PF00150">
    <property type="entry name" value="Cellulase"/>
    <property type="match status" value="1"/>
</dbReference>
<dbReference type="InterPro" id="IPR051923">
    <property type="entry name" value="Glycosyl_Hydrolase_39"/>
</dbReference>
<dbReference type="PANTHER" id="PTHR12631">
    <property type="entry name" value="ALPHA-L-IDURONIDASE"/>
    <property type="match status" value="1"/>
</dbReference>
<sequence length="671" mass="73624">MCLSRNTGGSPPFWVGMPIATRRSFNRLLAGTAAVPALLGPRAVFAGAAAAEAAQAALTYFPETGFRLGNAAFADYFQKRGGLRTFGYPVSRPFLFLGFEVQFFQRQIMQTRADGSVGTLNILDAELMPYTRINGSVFPAASAQVLAGAPDPGAPAYAERVLEFVRANAPDEWSGAPVRFMQTFLNTVRYEEAFPTGELGPGIMPSINLELWGVPTSAPAADPSNAGFVYLRFQRGIMHFDASTGVTQGLLLADYLKAIITGQHLPPDLEEQARTSRFYRQYAPGRAQGLARPAALPGTDLSQAFLPDDPDAAPPPAASTRRQAPPADLTRLQYGMDVHLWWQEQNREVNLVKDAGFGWIGQQIRWSVVEPVKGRPDFKEVDRMVDAALQAPVNILFSVVTSPTWARADGRTDGPPDDPADFAAFLGQLAARYRGQVRAYEIWNEQNFAREWGAGRINVGQYVELLKAVYPAIKAADPDAVVITGALTPNGFVDPNVALDDVLYLEQMYQYQGGVVRQVSDAIGAHAGGYNSPPEATPVVANTAAARAAGQYRDHPSFYFRRIEQLREVMVRSGDAPKRMWLTEFGWSLPNPAPGYEYAAQNTPQVQADYLVRAYTLARTQYPWVGGMFVWNLNFSTLPDIPRDDEKLPFSILNPDFTPRPAYDALKAMPK</sequence>
<name>A0A6J4HJE8_9CHLR</name>
<evidence type="ECO:0000259" key="4">
    <source>
        <dbReference type="Pfam" id="PF00150"/>
    </source>
</evidence>
<dbReference type="AlphaFoldDB" id="A0A6J4HJE8"/>
<dbReference type="EMBL" id="CADCTC010000040">
    <property type="protein sequence ID" value="CAA9223758.1"/>
    <property type="molecule type" value="Genomic_DNA"/>
</dbReference>
<keyword evidence="1" id="KW-0378">Hydrolase</keyword>
<organism evidence="5">
    <name type="scientific">uncultured Chloroflexota bacterium</name>
    <dbReference type="NCBI Taxonomy" id="166587"/>
    <lineage>
        <taxon>Bacteria</taxon>
        <taxon>Bacillati</taxon>
        <taxon>Chloroflexota</taxon>
        <taxon>environmental samples</taxon>
    </lineage>
</organism>
<dbReference type="PANTHER" id="PTHR12631:SF10">
    <property type="entry name" value="BETA-XYLOSIDASE-LIKE PROTEIN-RELATED"/>
    <property type="match status" value="1"/>
</dbReference>
<dbReference type="Gene3D" id="3.20.20.80">
    <property type="entry name" value="Glycosidases"/>
    <property type="match status" value="1"/>
</dbReference>
<keyword evidence="2" id="KW-0326">Glycosidase</keyword>